<feature type="region of interest" description="Disordered" evidence="1">
    <location>
        <begin position="47"/>
        <end position="71"/>
    </location>
</feature>
<evidence type="ECO:0000313" key="3">
    <source>
        <dbReference type="Proteomes" id="UP001434883"/>
    </source>
</evidence>
<proteinExistence type="predicted"/>
<organism evidence="2 3">
    <name type="scientific">Xenoophorus captivus</name>
    <dbReference type="NCBI Taxonomy" id="1517983"/>
    <lineage>
        <taxon>Eukaryota</taxon>
        <taxon>Metazoa</taxon>
        <taxon>Chordata</taxon>
        <taxon>Craniata</taxon>
        <taxon>Vertebrata</taxon>
        <taxon>Euteleostomi</taxon>
        <taxon>Actinopterygii</taxon>
        <taxon>Neopterygii</taxon>
        <taxon>Teleostei</taxon>
        <taxon>Neoteleostei</taxon>
        <taxon>Acanthomorphata</taxon>
        <taxon>Ovalentaria</taxon>
        <taxon>Atherinomorphae</taxon>
        <taxon>Cyprinodontiformes</taxon>
        <taxon>Goodeidae</taxon>
        <taxon>Xenoophorus</taxon>
    </lineage>
</organism>
<protein>
    <submittedName>
        <fullName evidence="2">Uncharacterized protein</fullName>
    </submittedName>
</protein>
<reference evidence="2 3" key="1">
    <citation type="submission" date="2021-06" db="EMBL/GenBank/DDBJ databases">
        <authorList>
            <person name="Palmer J.M."/>
        </authorList>
    </citation>
    <scope>NUCLEOTIDE SEQUENCE [LARGE SCALE GENOMIC DNA]</scope>
    <source>
        <strain evidence="2 3">XC_2019</strain>
        <tissue evidence="2">Muscle</tissue>
    </source>
</reference>
<sequence>MFFPTCDQYFYRKLAPYYRPTILLQLISHLSVLVSPQFLLSYPGSTVTTTGTERRWRPGSPSRRSGWKRSWSATGPSASGARFWRWWSRYTLRGSMRTVSDLEAGACLSRHFLIALVNILTHLSSAHC</sequence>
<dbReference type="EMBL" id="JAHRIN010075975">
    <property type="protein sequence ID" value="MEQ2217628.1"/>
    <property type="molecule type" value="Genomic_DNA"/>
</dbReference>
<comment type="caution">
    <text evidence="2">The sequence shown here is derived from an EMBL/GenBank/DDBJ whole genome shotgun (WGS) entry which is preliminary data.</text>
</comment>
<accession>A0ABV0SDC6</accession>
<name>A0ABV0SDC6_9TELE</name>
<feature type="compositionally biased region" description="Low complexity" evidence="1">
    <location>
        <begin position="58"/>
        <end position="71"/>
    </location>
</feature>
<dbReference type="Proteomes" id="UP001434883">
    <property type="component" value="Unassembled WGS sequence"/>
</dbReference>
<evidence type="ECO:0000256" key="1">
    <source>
        <dbReference type="SAM" id="MobiDB-lite"/>
    </source>
</evidence>
<gene>
    <name evidence="2" type="ORF">XENOCAPTIV_017062</name>
</gene>
<evidence type="ECO:0000313" key="2">
    <source>
        <dbReference type="EMBL" id="MEQ2217628.1"/>
    </source>
</evidence>
<keyword evidence="3" id="KW-1185">Reference proteome</keyword>